<reference evidence="1 2" key="1">
    <citation type="submission" date="2016-04" db="EMBL/GenBank/DDBJ databases">
        <title>A degradative enzymes factory behind the ericoid mycorrhizal symbiosis.</title>
        <authorList>
            <consortium name="DOE Joint Genome Institute"/>
            <person name="Martino E."/>
            <person name="Morin E."/>
            <person name="Grelet G."/>
            <person name="Kuo A."/>
            <person name="Kohler A."/>
            <person name="Daghino S."/>
            <person name="Barry K."/>
            <person name="Choi C."/>
            <person name="Cichocki N."/>
            <person name="Clum A."/>
            <person name="Copeland A."/>
            <person name="Hainaut M."/>
            <person name="Haridas S."/>
            <person name="Labutti K."/>
            <person name="Lindquist E."/>
            <person name="Lipzen A."/>
            <person name="Khouja H.-R."/>
            <person name="Murat C."/>
            <person name="Ohm R."/>
            <person name="Olson A."/>
            <person name="Spatafora J."/>
            <person name="Veneault-Fourrey C."/>
            <person name="Henrissat B."/>
            <person name="Grigoriev I."/>
            <person name="Martin F."/>
            <person name="Perotto S."/>
        </authorList>
    </citation>
    <scope>NUCLEOTIDE SEQUENCE [LARGE SCALE GENOMIC DNA]</scope>
    <source>
        <strain evidence="1 2">E</strain>
    </source>
</reference>
<evidence type="ECO:0000313" key="2">
    <source>
        <dbReference type="Proteomes" id="UP000235371"/>
    </source>
</evidence>
<sequence length="159" mass="18132">MSCMTLTAEGCLRRDLSGFHVPCSSNRIDVSLCLGFPFPARASFLNASLPVLLKRTGLNDRVPRNQQRLLDFHLQLYTFLPQSGLHMLSLDASPPWNKTEKILMYHHLMIGHRIRFFNNSLNIQRDRSKESPIIYRGDLGQTRWLVNVPTAAGRMADPL</sequence>
<dbReference type="RefSeq" id="XP_024736626.1">
    <property type="nucleotide sequence ID" value="XM_024872592.1"/>
</dbReference>
<dbReference type="AlphaFoldDB" id="A0A2J6T9Q8"/>
<organism evidence="1 2">
    <name type="scientific">Hyaloscypha bicolor E</name>
    <dbReference type="NCBI Taxonomy" id="1095630"/>
    <lineage>
        <taxon>Eukaryota</taxon>
        <taxon>Fungi</taxon>
        <taxon>Dikarya</taxon>
        <taxon>Ascomycota</taxon>
        <taxon>Pezizomycotina</taxon>
        <taxon>Leotiomycetes</taxon>
        <taxon>Helotiales</taxon>
        <taxon>Hyaloscyphaceae</taxon>
        <taxon>Hyaloscypha</taxon>
        <taxon>Hyaloscypha bicolor</taxon>
    </lineage>
</organism>
<evidence type="ECO:0000313" key="1">
    <source>
        <dbReference type="EMBL" id="PMD59722.1"/>
    </source>
</evidence>
<accession>A0A2J6T9Q8</accession>
<dbReference type="Proteomes" id="UP000235371">
    <property type="component" value="Unassembled WGS sequence"/>
</dbReference>
<dbReference type="InParanoid" id="A0A2J6T9Q8"/>
<dbReference type="GeneID" id="36580672"/>
<protein>
    <submittedName>
        <fullName evidence="1">Uncharacterized protein</fullName>
    </submittedName>
</protein>
<keyword evidence="2" id="KW-1185">Reference proteome</keyword>
<gene>
    <name evidence="1" type="ORF">K444DRAFT_408618</name>
</gene>
<dbReference type="EMBL" id="KZ613813">
    <property type="protein sequence ID" value="PMD59722.1"/>
    <property type="molecule type" value="Genomic_DNA"/>
</dbReference>
<proteinExistence type="predicted"/>
<name>A0A2J6T9Q8_9HELO</name>